<dbReference type="EMBL" id="CARXXK010000001">
    <property type="protein sequence ID" value="CAI6348008.1"/>
    <property type="molecule type" value="Genomic_DNA"/>
</dbReference>
<feature type="transmembrane region" description="Helical" evidence="1">
    <location>
        <begin position="64"/>
        <end position="83"/>
    </location>
</feature>
<comment type="caution">
    <text evidence="2">The sequence shown here is derived from an EMBL/GenBank/DDBJ whole genome shotgun (WGS) entry which is preliminary data.</text>
</comment>
<protein>
    <recommendedName>
        <fullName evidence="4">Gustatory receptor</fullName>
    </recommendedName>
</protein>
<accession>A0AAV0VUF8</accession>
<organism evidence="2 3">
    <name type="scientific">Macrosiphum euphorbiae</name>
    <name type="common">potato aphid</name>
    <dbReference type="NCBI Taxonomy" id="13131"/>
    <lineage>
        <taxon>Eukaryota</taxon>
        <taxon>Metazoa</taxon>
        <taxon>Ecdysozoa</taxon>
        <taxon>Arthropoda</taxon>
        <taxon>Hexapoda</taxon>
        <taxon>Insecta</taxon>
        <taxon>Pterygota</taxon>
        <taxon>Neoptera</taxon>
        <taxon>Paraneoptera</taxon>
        <taxon>Hemiptera</taxon>
        <taxon>Sternorrhyncha</taxon>
        <taxon>Aphidomorpha</taxon>
        <taxon>Aphidoidea</taxon>
        <taxon>Aphididae</taxon>
        <taxon>Macrosiphini</taxon>
        <taxon>Macrosiphum</taxon>
    </lineage>
</organism>
<keyword evidence="1" id="KW-0472">Membrane</keyword>
<evidence type="ECO:0008006" key="4">
    <source>
        <dbReference type="Google" id="ProtNLM"/>
    </source>
</evidence>
<reference evidence="2 3" key="1">
    <citation type="submission" date="2023-01" db="EMBL/GenBank/DDBJ databases">
        <authorList>
            <person name="Whitehead M."/>
        </authorList>
    </citation>
    <scope>NUCLEOTIDE SEQUENCE [LARGE SCALE GENOMIC DNA]</scope>
</reference>
<keyword evidence="1" id="KW-0812">Transmembrane</keyword>
<evidence type="ECO:0000313" key="2">
    <source>
        <dbReference type="EMBL" id="CAI6348008.1"/>
    </source>
</evidence>
<evidence type="ECO:0000256" key="1">
    <source>
        <dbReference type="SAM" id="Phobius"/>
    </source>
</evidence>
<keyword evidence="3" id="KW-1185">Reference proteome</keyword>
<dbReference type="AlphaFoldDB" id="A0AAV0VUF8"/>
<name>A0AAV0VUF8_9HEMI</name>
<feature type="transmembrane region" description="Helical" evidence="1">
    <location>
        <begin position="157"/>
        <end position="174"/>
    </location>
</feature>
<keyword evidence="1" id="KW-1133">Transmembrane helix</keyword>
<evidence type="ECO:0000313" key="3">
    <source>
        <dbReference type="Proteomes" id="UP001160148"/>
    </source>
</evidence>
<gene>
    <name evidence="2" type="ORF">MEUPH1_LOCUS4729</name>
</gene>
<proteinExistence type="predicted"/>
<dbReference type="Proteomes" id="UP001160148">
    <property type="component" value="Unassembled WGS sequence"/>
</dbReference>
<sequence length="178" mass="20827">MTVLNTCKIAVFNEYILLILYTRWLVYTINEQIPERRSCLSSFRDMYLEIVECLNDVNKSIHGLTAIVVFIAANVAEIIDLIYCQVLFPREYETLLVYPLASSLTCATKVLILYMIGHSTEKEINRMSLIKFFLLRRLHEHFHFQLYGMCHINLRQLLILTNSAIGYLSIQILFKLNK</sequence>
<feature type="transmembrane region" description="Helical" evidence="1">
    <location>
        <begin position="95"/>
        <end position="117"/>
    </location>
</feature>